<name>A0A5C3NFG0_9AGAM</name>
<keyword evidence="1" id="KW-1133">Transmembrane helix</keyword>
<accession>A0A5C3NFG0</accession>
<feature type="non-terminal residue" evidence="2">
    <location>
        <position position="1"/>
    </location>
</feature>
<organism evidence="2 3">
    <name type="scientific">Heliocybe sulcata</name>
    <dbReference type="NCBI Taxonomy" id="5364"/>
    <lineage>
        <taxon>Eukaryota</taxon>
        <taxon>Fungi</taxon>
        <taxon>Dikarya</taxon>
        <taxon>Basidiomycota</taxon>
        <taxon>Agaricomycotina</taxon>
        <taxon>Agaricomycetes</taxon>
        <taxon>Gloeophyllales</taxon>
        <taxon>Gloeophyllaceae</taxon>
        <taxon>Heliocybe</taxon>
    </lineage>
</organism>
<feature type="transmembrane region" description="Helical" evidence="1">
    <location>
        <begin position="204"/>
        <end position="227"/>
    </location>
</feature>
<protein>
    <submittedName>
        <fullName evidence="2">Uncharacterized protein</fullName>
    </submittedName>
</protein>
<proteinExistence type="predicted"/>
<dbReference type="AlphaFoldDB" id="A0A5C3NFG0"/>
<keyword evidence="3" id="KW-1185">Reference proteome</keyword>
<evidence type="ECO:0000313" key="2">
    <source>
        <dbReference type="EMBL" id="TFK52271.1"/>
    </source>
</evidence>
<dbReference type="Proteomes" id="UP000305948">
    <property type="component" value="Unassembled WGS sequence"/>
</dbReference>
<dbReference type="EMBL" id="ML213509">
    <property type="protein sequence ID" value="TFK52271.1"/>
    <property type="molecule type" value="Genomic_DNA"/>
</dbReference>
<dbReference type="OrthoDB" id="5424209at2759"/>
<keyword evidence="1" id="KW-0472">Membrane</keyword>
<evidence type="ECO:0000256" key="1">
    <source>
        <dbReference type="SAM" id="Phobius"/>
    </source>
</evidence>
<sequence>PHSFTKDVCVVKLDKDRFLPNFRGNVIELGVWRSASPIPCSRYYPATAMKSGFEWLDDRLLELRGILPDDRMHHPDKKDHDGENCLFVIKRGLPTIGRATGCCSYAREYFPNQMPRASTEWAVLPYDHKSRAFSESGESGSMISYGTVEFGGLITGGCGETDSSDLTYAAPMFWLWPIIQAKFPHATFVRSLTRFVSFTTPSTIFILLFGSFFLDAHYLLVGCNLWYSRSL</sequence>
<reference evidence="2 3" key="1">
    <citation type="journal article" date="2019" name="Nat. Ecol. Evol.">
        <title>Megaphylogeny resolves global patterns of mushroom evolution.</title>
        <authorList>
            <person name="Varga T."/>
            <person name="Krizsan K."/>
            <person name="Foldi C."/>
            <person name="Dima B."/>
            <person name="Sanchez-Garcia M."/>
            <person name="Sanchez-Ramirez S."/>
            <person name="Szollosi G.J."/>
            <person name="Szarkandi J.G."/>
            <person name="Papp V."/>
            <person name="Albert L."/>
            <person name="Andreopoulos W."/>
            <person name="Angelini C."/>
            <person name="Antonin V."/>
            <person name="Barry K.W."/>
            <person name="Bougher N.L."/>
            <person name="Buchanan P."/>
            <person name="Buyck B."/>
            <person name="Bense V."/>
            <person name="Catcheside P."/>
            <person name="Chovatia M."/>
            <person name="Cooper J."/>
            <person name="Damon W."/>
            <person name="Desjardin D."/>
            <person name="Finy P."/>
            <person name="Geml J."/>
            <person name="Haridas S."/>
            <person name="Hughes K."/>
            <person name="Justo A."/>
            <person name="Karasinski D."/>
            <person name="Kautmanova I."/>
            <person name="Kiss B."/>
            <person name="Kocsube S."/>
            <person name="Kotiranta H."/>
            <person name="LaButti K.M."/>
            <person name="Lechner B.E."/>
            <person name="Liimatainen K."/>
            <person name="Lipzen A."/>
            <person name="Lukacs Z."/>
            <person name="Mihaltcheva S."/>
            <person name="Morgado L.N."/>
            <person name="Niskanen T."/>
            <person name="Noordeloos M.E."/>
            <person name="Ohm R.A."/>
            <person name="Ortiz-Santana B."/>
            <person name="Ovrebo C."/>
            <person name="Racz N."/>
            <person name="Riley R."/>
            <person name="Savchenko A."/>
            <person name="Shiryaev A."/>
            <person name="Soop K."/>
            <person name="Spirin V."/>
            <person name="Szebenyi C."/>
            <person name="Tomsovsky M."/>
            <person name="Tulloss R.E."/>
            <person name="Uehling J."/>
            <person name="Grigoriev I.V."/>
            <person name="Vagvolgyi C."/>
            <person name="Papp T."/>
            <person name="Martin F.M."/>
            <person name="Miettinen O."/>
            <person name="Hibbett D.S."/>
            <person name="Nagy L.G."/>
        </authorList>
    </citation>
    <scope>NUCLEOTIDE SEQUENCE [LARGE SCALE GENOMIC DNA]</scope>
    <source>
        <strain evidence="2 3">OMC1185</strain>
    </source>
</reference>
<keyword evidence="1" id="KW-0812">Transmembrane</keyword>
<gene>
    <name evidence="2" type="ORF">OE88DRAFT_1628085</name>
</gene>
<evidence type="ECO:0000313" key="3">
    <source>
        <dbReference type="Proteomes" id="UP000305948"/>
    </source>
</evidence>